<accession>A0ABQ6KSW0</accession>
<keyword evidence="3" id="KW-1185">Reference proteome</keyword>
<dbReference type="CDD" id="cd08576">
    <property type="entry name" value="GDPD_like_SMaseD_PLD"/>
    <property type="match status" value="1"/>
</dbReference>
<feature type="region of interest" description="Disordered" evidence="1">
    <location>
        <begin position="1"/>
        <end position="25"/>
    </location>
</feature>
<feature type="compositionally biased region" description="Polar residues" evidence="1">
    <location>
        <begin position="1"/>
        <end position="13"/>
    </location>
</feature>
<proteinExistence type="predicted"/>
<dbReference type="EMBL" id="BSYB01000019">
    <property type="protein sequence ID" value="GMG46469.1"/>
    <property type="molecule type" value="Genomic_DNA"/>
</dbReference>
<sequence length="442" mass="50035">MTTSSQANTSGPSEANKVHLGWPELRPGNQTKRGLSPYWGWVIMWLRISTVHFPLDRLYDFRLLDVGLASLTQRPIYAIAHRVLRNEAVTAALSHGANALEVDLTAWYFGWWADHDGKLFSAGSTARDLFKFIAQKQWTKDYNISFVWLDIKNPDFCRKGRPCSIEALRDLAREILEPAGIRVLYGFFETAESRGFKVIRDGLNSNEAVVLSGETSTILHLYNISGAGIPVKQMVMDFGDSWLRKGVDIYPELRYGSWKRDHGKLGKVFSWTSAQGDTEMVRYLLREAGIDGLIYGYQTDEYNDKSGPKSALKDIVDFVEAHSDTHRMATEDDTPWHQFCILNVFASLFREQLVLEKDLQDICEKEKATLNTECDKDKASNDKKLQKSKEEWEKKMKALKNTCDAEKAAQEKTNNDAKSKLEEGNNKLKEAMATIGGGPAMQ</sequence>
<name>A0ABQ6KSW0_ASPOZ</name>
<gene>
    <name evidence="2" type="ORF">Aory05_000528600</name>
</gene>
<organism evidence="2 3">
    <name type="scientific">Aspergillus oryzae var. brunneus</name>
    <dbReference type="NCBI Taxonomy" id="332754"/>
    <lineage>
        <taxon>Eukaryota</taxon>
        <taxon>Fungi</taxon>
        <taxon>Dikarya</taxon>
        <taxon>Ascomycota</taxon>
        <taxon>Pezizomycotina</taxon>
        <taxon>Eurotiomycetes</taxon>
        <taxon>Eurotiomycetidae</taxon>
        <taxon>Eurotiales</taxon>
        <taxon>Aspergillaceae</taxon>
        <taxon>Aspergillus</taxon>
        <taxon>Aspergillus subgen. Circumdati</taxon>
    </lineage>
</organism>
<dbReference type="Gene3D" id="3.20.20.190">
    <property type="entry name" value="Phosphatidylinositol (PI) phosphodiesterase"/>
    <property type="match status" value="1"/>
</dbReference>
<reference evidence="2" key="1">
    <citation type="submission" date="2023-04" db="EMBL/GenBank/DDBJ databases">
        <title>Aspergillus oryzae var. brunneus NBRC 4377.</title>
        <authorList>
            <person name="Ichikawa N."/>
            <person name="Sato H."/>
            <person name="Tonouchi N."/>
        </authorList>
    </citation>
    <scope>NUCLEOTIDE SEQUENCE</scope>
    <source>
        <strain evidence="2">NBRC 4377</strain>
    </source>
</reference>
<protein>
    <submittedName>
        <fullName evidence="2">Unnamed protein product</fullName>
    </submittedName>
</protein>
<evidence type="ECO:0000313" key="3">
    <source>
        <dbReference type="Proteomes" id="UP001165189"/>
    </source>
</evidence>
<evidence type="ECO:0000313" key="2">
    <source>
        <dbReference type="EMBL" id="GMG46469.1"/>
    </source>
</evidence>
<dbReference type="SUPFAM" id="SSF51695">
    <property type="entry name" value="PLC-like phosphodiesterases"/>
    <property type="match status" value="1"/>
</dbReference>
<evidence type="ECO:0000256" key="1">
    <source>
        <dbReference type="SAM" id="MobiDB-lite"/>
    </source>
</evidence>
<feature type="region of interest" description="Disordered" evidence="1">
    <location>
        <begin position="403"/>
        <end position="442"/>
    </location>
</feature>
<comment type="caution">
    <text evidence="2">The sequence shown here is derived from an EMBL/GenBank/DDBJ whole genome shotgun (WGS) entry which is preliminary data.</text>
</comment>
<feature type="compositionally biased region" description="Basic and acidic residues" evidence="1">
    <location>
        <begin position="403"/>
        <end position="430"/>
    </location>
</feature>
<dbReference type="InterPro" id="IPR017946">
    <property type="entry name" value="PLC-like_Pdiesterase_TIM-brl"/>
</dbReference>
<dbReference type="Proteomes" id="UP001165189">
    <property type="component" value="Unassembled WGS sequence"/>
</dbReference>